<evidence type="ECO:0000313" key="2">
    <source>
        <dbReference type="Proteomes" id="UP000198948"/>
    </source>
</evidence>
<dbReference type="Proteomes" id="UP000198948">
    <property type="component" value="Unassembled WGS sequence"/>
</dbReference>
<evidence type="ECO:0000313" key="1">
    <source>
        <dbReference type="EMBL" id="SER75349.1"/>
    </source>
</evidence>
<gene>
    <name evidence="1" type="ORF">SAMN04488559_10523</name>
</gene>
<accession>A0A1H9RTT5</accession>
<keyword evidence="2" id="KW-1185">Reference proteome</keyword>
<sequence>MMTNDEQIKLLTRFLNKAWSLHSRQTAINIFRTLKPNLQEPYKSKIISQWNITRVDTVYPSQLNLLALKKYIDAYIDFLQKNNN</sequence>
<organism evidence="1 2">
    <name type="scientific">Isobaculum melis</name>
    <dbReference type="NCBI Taxonomy" id="142588"/>
    <lineage>
        <taxon>Bacteria</taxon>
        <taxon>Bacillati</taxon>
        <taxon>Bacillota</taxon>
        <taxon>Bacilli</taxon>
        <taxon>Lactobacillales</taxon>
        <taxon>Carnobacteriaceae</taxon>
        <taxon>Isobaculum</taxon>
    </lineage>
</organism>
<proteinExistence type="predicted"/>
<reference evidence="1 2" key="1">
    <citation type="submission" date="2016-10" db="EMBL/GenBank/DDBJ databases">
        <authorList>
            <person name="de Groot N.N."/>
        </authorList>
    </citation>
    <scope>NUCLEOTIDE SEQUENCE [LARGE SCALE GENOMIC DNA]</scope>
    <source>
        <strain evidence="1 2">DSM 13760</strain>
    </source>
</reference>
<dbReference type="EMBL" id="FOHA01000005">
    <property type="protein sequence ID" value="SER75349.1"/>
    <property type="molecule type" value="Genomic_DNA"/>
</dbReference>
<dbReference type="AlphaFoldDB" id="A0A1H9RTT5"/>
<dbReference type="STRING" id="142588.SAMN04488559_10523"/>
<protein>
    <submittedName>
        <fullName evidence="1">Uncharacterized protein</fullName>
    </submittedName>
</protein>
<name>A0A1H9RTT5_9LACT</name>